<dbReference type="Gene3D" id="3.10.10.10">
    <property type="entry name" value="HIV Type 1 Reverse Transcriptase, subunit A, domain 1"/>
    <property type="match status" value="1"/>
</dbReference>
<feature type="region of interest" description="Disordered" evidence="1">
    <location>
        <begin position="1117"/>
        <end position="1146"/>
    </location>
</feature>
<evidence type="ECO:0000313" key="4">
    <source>
        <dbReference type="Proteomes" id="UP000242715"/>
    </source>
</evidence>
<dbReference type="InterPro" id="IPR041577">
    <property type="entry name" value="RT_RNaseH_2"/>
</dbReference>
<gene>
    <name evidence="3" type="ORF">TSUD_349070</name>
</gene>
<feature type="compositionally biased region" description="Basic and acidic residues" evidence="1">
    <location>
        <begin position="1832"/>
        <end position="1851"/>
    </location>
</feature>
<evidence type="ECO:0000313" key="3">
    <source>
        <dbReference type="EMBL" id="GAU41267.1"/>
    </source>
</evidence>
<proteinExistence type="predicted"/>
<organism evidence="3 4">
    <name type="scientific">Trifolium subterraneum</name>
    <name type="common">Subterranean clover</name>
    <dbReference type="NCBI Taxonomy" id="3900"/>
    <lineage>
        <taxon>Eukaryota</taxon>
        <taxon>Viridiplantae</taxon>
        <taxon>Streptophyta</taxon>
        <taxon>Embryophyta</taxon>
        <taxon>Tracheophyta</taxon>
        <taxon>Spermatophyta</taxon>
        <taxon>Magnoliopsida</taxon>
        <taxon>eudicotyledons</taxon>
        <taxon>Gunneridae</taxon>
        <taxon>Pentapetalae</taxon>
        <taxon>rosids</taxon>
        <taxon>fabids</taxon>
        <taxon>Fabales</taxon>
        <taxon>Fabaceae</taxon>
        <taxon>Papilionoideae</taxon>
        <taxon>50 kb inversion clade</taxon>
        <taxon>NPAAA clade</taxon>
        <taxon>Hologalegina</taxon>
        <taxon>IRL clade</taxon>
        <taxon>Trifolieae</taxon>
        <taxon>Trifolium</taxon>
    </lineage>
</organism>
<feature type="region of interest" description="Disordered" evidence="1">
    <location>
        <begin position="1829"/>
        <end position="1851"/>
    </location>
</feature>
<dbReference type="Pfam" id="PF13456">
    <property type="entry name" value="RVT_3"/>
    <property type="match status" value="1"/>
</dbReference>
<dbReference type="Pfam" id="PF17921">
    <property type="entry name" value="Integrase_H2C2"/>
    <property type="match status" value="1"/>
</dbReference>
<keyword evidence="4" id="KW-1185">Reference proteome</keyword>
<dbReference type="GO" id="GO:0015074">
    <property type="term" value="P:DNA integration"/>
    <property type="evidence" value="ECO:0007669"/>
    <property type="project" value="InterPro"/>
</dbReference>
<dbReference type="Pfam" id="PF17919">
    <property type="entry name" value="RT_RNaseH_2"/>
    <property type="match status" value="1"/>
</dbReference>
<dbReference type="Proteomes" id="UP000242715">
    <property type="component" value="Unassembled WGS sequence"/>
</dbReference>
<sequence>MRVRERLRGGDHRVFLGQPRRFSSSSVGRYTWGDGVSGGVPNMGPGRNQRHRGLATFRPRRLFSDEVDWNQNHAHNQLHDGHIQTRYYTGLERDSRRLGLHPHDRWDSTLQHGERLMKLDDRKEAWLGRDGGYNSEVAGCGKRGKDEGDFEVCGMLEDVHVPRKRNALGVPYGLVRFSNVRDVNKLLKALNAVYFGHFRVSAKVASFDRNEAKDGRRGGRKMGGGKEGEERPERKTKTHNSVEVTDRKGDVDVNVRTGPNAKERNGTVVNTLQKCAGPEKEGAPTEDDNLNLGLKGMMAFKRVVWVQLYATSALEVVKRRESLLVDGVMVEVQIMEEWGYTLGEDACLVDEECEEKFANGMEEDDCLAFQKFSEENTHNQSTFSVNKDELVREVAPNQKPPSSEEDPPLDVVVICHKSLHKDCVRIQELDVPVLSTEGLAKQGRDDEIFLPAANSEKIVEPARIPIRSKRTMSCPPEGRYQVMCHHNDVSLGQKKKKVGGLLRHSIYSLKKVARLPSKDRWEVLDVFEKSVRRHRGRKGINESCDLLDKNLTRDISPSSSAKNDWENWVVMHETKVGVCDDNLVSALWGGASHTFSFRPSVGASRGLLTMWDISEVEVWSTANFEQVLLCHGRFIGSNEIFFVVNVYTPCDPGAKQRLWDSLSVRFQALARRRVDGWGGFVLKDKLKMIKVALKEWHESHAQNLSSRIASLKTRLSDLDSKGEEEDLSEVEVADMRGIISDIHSLSQLEASINWQQSRSLQGNAISSLQADGVNLEEVDPIRQLLSVDWDYLDAVMGRMSFPNLWRKWIKECVCTATALVLVNGSPTDAFSLERGVKTRGSANDTLLTGAKSWANVRALCAVLVLFELVSGLKVNFNKRCWQLVMAVERGRVRDGGGRGSSCWREIVKIRDGVGGLESGWFRVSVVKMVGNGAETFFWTNPWLGGRPLCERFNRLFDLAENKSCSVAEMFSFGWKVQSPDSCLWQPDLDTGYSVRGAYQLLTSQDSITLDEAETLIWHKQAPLKGVEALSRLNIFFAHMGLLAPYGRRFGSGLVSLRWIIKTHLTIFSILLAHWASVEHDGPSCSLLGLLVHNPPPGLLGQNTTTTTVHRRLVDSDEGSAAHAQVTPLDVPPPHQPPQPEDPLVVPQVPQGAPMEVVMAALVNTINRQGQILREQADNMRGQNELIHEQNRRLRAVEKSRAASRISRSTRRQRSSMPENHRSRSRSKSPRPAPRRNVERPVSPPRDIPRRQNHSPPRRNNHVSPPRNRRSLPRRNNRSPPRNGEAAAREGNARHSPIRESPGSGDERHRGPLSRRIMDIPLPRALEKPPTLDKYDGTTDPDEHVQSVETALDYRNLRGSIKCKLFPLSLVRGASTWWRNLPPGSIDSWEELCRTFTTHFTTSRRHPKTVASLKAIVQGLEESLRNYIKRFNKVSVEVEATDKMKLYLLEEGLREGTKFQEAVRIREVQTLDAFFELAQRYIKYEDKQKASEVRRPKTFEVGGPSSQREERRGDEKKREGGKVRKAKPPKSQFTYHTPLNAPRDRILSEISNAEFKSAGIRFPKQLPAKPNVDKKKFCRFHKSYGHVTDDCVHLKDAIEILIQKGYARQYVDGQPRTANNNAPRQNQLAVDPASPEQHVEEENRVIGGVALAISRPEDFLPLQTDEERGALDYLAAHLDGIWENFPGALVISGGGFNPITIGSIKRKFDELEKASPVEEIKITEVKESSVPLAFYREEVPGGSPNFQIPLLVRAKMANFDLTEENLVPYVGSDLQGFNGSTTKPWGYVDLIVTFGIRKAASKNLNSVVTPKKKKAEAKLPGVNSISTEDGVELDARTSKKERKQEKKAGKDDLLIKENYRPIPDGEFELVPLGEDPTKGVKVGADLPDLVKRQLKACLKENVELFAWSAAEMPGIDPEVACHQLTIDPRASAIVQRRRKQSPEKAEAARKAVKDLLEANFIAEAQACPKDAYPLPNIDKLVDNSSGFKLLSFMDAYSGYNQIKMAEIDKKKTAFMTETGNYYYNVMPFGLKNAGATYQRMMNKVFHNEIGDMLEVYMDDMIVKSEEEIDHTVHLKRVFDQARKFNMRFNPEKCTFGVKAGKFLSFYLTERGIEANPDKCRAFFDYPTPKSKKSIQTLNGMLTSMARFVAKSAQHALPLFKLLRKETTFEWTEECEGALQHLKRALSEPPVLTRPVEGEKLYLYLAVASEAISVVLIRETEQGITLQGPELRYLQIEKIALAVIMAARKLRYYFLAHSIIIRTDQPVKQLLARPDMVGRMLKWSLELVEFDISFESRKALKAQVLADFVAEMTTSTTSEKNKWTIFVDGSSNSQGSGAGIILENGDGVLIEVSLGLTFPTTNNQAEDIGAEEIKIFTDSQLVASQVSGEYQTKEERLLEYLNLIRAKLAKFKETEVKHVPREHNARADVLSKLASTRRKKAGNQSLIQETLTKPSIEKTAEVMHICAIDEQSWMSPVYNFLKSNTLPVDAKEAAKIRKRACSYVMLDDKLYRRGFSIPLLKCVEEARVEFILQEIHEGINGQHIGGRSLARKALRAGYYWPTMQNDAKDHVLKCDKCQRHGDMHLAPANELKTLISPWPFAWWGMDILGPFPTAARQVKYLIVAVDYFTKWIEAEPLAKINASNILRFFKRDVLARFGIPQVVVTDNGTQFTNKKFQEFLATIGTTQHFTSVEHPQTNGQAEAANRVIREKGSSQLIGRDPIESKQKQKTEHTTSKISMAKKFLARGMLRS</sequence>
<feature type="compositionally biased region" description="Basic and acidic residues" evidence="1">
    <location>
        <begin position="224"/>
        <end position="235"/>
    </location>
</feature>
<dbReference type="GO" id="GO:0003676">
    <property type="term" value="F:nucleic acid binding"/>
    <property type="evidence" value="ECO:0007669"/>
    <property type="project" value="InterPro"/>
</dbReference>
<dbReference type="InterPro" id="IPR043128">
    <property type="entry name" value="Rev_trsase/Diguanyl_cyclase"/>
</dbReference>
<protein>
    <recommendedName>
        <fullName evidence="2">Integrase catalytic domain-containing protein</fullName>
    </recommendedName>
</protein>
<dbReference type="PROSITE" id="PS50994">
    <property type="entry name" value="INTEGRASE"/>
    <property type="match status" value="1"/>
</dbReference>
<dbReference type="InterPro" id="IPR005162">
    <property type="entry name" value="Retrotrans_gag_dom"/>
</dbReference>
<accession>A0A2Z6PCN4</accession>
<feature type="compositionally biased region" description="Basic and acidic residues" evidence="1">
    <location>
        <begin position="1187"/>
        <end position="1200"/>
    </location>
</feature>
<dbReference type="OrthoDB" id="1432783at2759"/>
<dbReference type="Pfam" id="PF03732">
    <property type="entry name" value="Retrotrans_gag"/>
    <property type="match status" value="1"/>
</dbReference>
<dbReference type="Pfam" id="PF00078">
    <property type="entry name" value="RVT_1"/>
    <property type="match status" value="1"/>
</dbReference>
<feature type="compositionally biased region" description="Polar residues" evidence="1">
    <location>
        <begin position="1615"/>
        <end position="1627"/>
    </location>
</feature>
<dbReference type="CDD" id="cd09279">
    <property type="entry name" value="RNase_HI_like"/>
    <property type="match status" value="1"/>
</dbReference>
<feature type="domain" description="Integrase catalytic" evidence="2">
    <location>
        <begin position="2593"/>
        <end position="2749"/>
    </location>
</feature>
<dbReference type="Gene3D" id="1.10.340.70">
    <property type="match status" value="1"/>
</dbReference>
<feature type="region of interest" description="Disordered" evidence="1">
    <location>
        <begin position="1187"/>
        <end position="1317"/>
    </location>
</feature>
<feature type="compositionally biased region" description="Basic residues" evidence="1">
    <location>
        <begin position="1250"/>
        <end position="1276"/>
    </location>
</feature>
<feature type="region of interest" description="Disordered" evidence="1">
    <location>
        <begin position="1492"/>
        <end position="1536"/>
    </location>
</feature>
<dbReference type="InterPro" id="IPR043502">
    <property type="entry name" value="DNA/RNA_pol_sf"/>
</dbReference>
<dbReference type="CDD" id="cd01647">
    <property type="entry name" value="RT_LTR"/>
    <property type="match status" value="1"/>
</dbReference>
<feature type="compositionally biased region" description="Basic and acidic residues" evidence="1">
    <location>
        <begin position="1506"/>
        <end position="1521"/>
    </location>
</feature>
<dbReference type="InterPro" id="IPR035979">
    <property type="entry name" value="RBD_domain_sf"/>
</dbReference>
<dbReference type="InterPro" id="IPR036397">
    <property type="entry name" value="RNaseH_sf"/>
</dbReference>
<dbReference type="InterPro" id="IPR012337">
    <property type="entry name" value="RNaseH-like_sf"/>
</dbReference>
<dbReference type="Gene3D" id="3.30.70.270">
    <property type="match status" value="2"/>
</dbReference>
<dbReference type="Gene3D" id="3.30.70.330">
    <property type="match status" value="1"/>
</dbReference>
<dbReference type="GO" id="GO:0004523">
    <property type="term" value="F:RNA-DNA hybrid ribonuclease activity"/>
    <property type="evidence" value="ECO:0007669"/>
    <property type="project" value="InterPro"/>
</dbReference>
<dbReference type="InterPro" id="IPR012677">
    <property type="entry name" value="Nucleotide-bd_a/b_plait_sf"/>
</dbReference>
<feature type="region of interest" description="Disordered" evidence="1">
    <location>
        <begin position="210"/>
        <end position="246"/>
    </location>
</feature>
<dbReference type="Pfam" id="PF00665">
    <property type="entry name" value="rve"/>
    <property type="match status" value="1"/>
</dbReference>
<dbReference type="InterPro" id="IPR001584">
    <property type="entry name" value="Integrase_cat-core"/>
</dbReference>
<reference evidence="4" key="1">
    <citation type="journal article" date="2017" name="Front. Plant Sci.">
        <title>Climate Clever Clovers: New Paradigm to Reduce the Environmental Footprint of Ruminants by Breeding Low Methanogenic Forages Utilizing Haplotype Variation.</title>
        <authorList>
            <person name="Kaur P."/>
            <person name="Appels R."/>
            <person name="Bayer P.E."/>
            <person name="Keeble-Gagnere G."/>
            <person name="Wang J."/>
            <person name="Hirakawa H."/>
            <person name="Shirasawa K."/>
            <person name="Vercoe P."/>
            <person name="Stefanova K."/>
            <person name="Durmic Z."/>
            <person name="Nichols P."/>
            <person name="Revell C."/>
            <person name="Isobe S.N."/>
            <person name="Edwards D."/>
            <person name="Erskine W."/>
        </authorList>
    </citation>
    <scope>NUCLEOTIDE SEQUENCE [LARGE SCALE GENOMIC DNA]</scope>
    <source>
        <strain evidence="4">cv. Daliak</strain>
    </source>
</reference>
<dbReference type="InterPro" id="IPR041588">
    <property type="entry name" value="Integrase_H2C2"/>
</dbReference>
<evidence type="ECO:0000259" key="2">
    <source>
        <dbReference type="PROSITE" id="PS50994"/>
    </source>
</evidence>
<dbReference type="PANTHER" id="PTHR48475:SF1">
    <property type="entry name" value="RNASE H TYPE-1 DOMAIN-CONTAINING PROTEIN"/>
    <property type="match status" value="1"/>
</dbReference>
<dbReference type="SUPFAM" id="SSF56672">
    <property type="entry name" value="DNA/RNA polymerases"/>
    <property type="match status" value="1"/>
</dbReference>
<dbReference type="InterPro" id="IPR000477">
    <property type="entry name" value="RT_dom"/>
</dbReference>
<evidence type="ECO:0000256" key="1">
    <source>
        <dbReference type="SAM" id="MobiDB-lite"/>
    </source>
</evidence>
<dbReference type="PANTHER" id="PTHR48475">
    <property type="entry name" value="RIBONUCLEASE H"/>
    <property type="match status" value="1"/>
</dbReference>
<dbReference type="SUPFAM" id="SSF53098">
    <property type="entry name" value="Ribonuclease H-like"/>
    <property type="match status" value="2"/>
</dbReference>
<dbReference type="CDD" id="cd00590">
    <property type="entry name" value="RRM_SF"/>
    <property type="match status" value="1"/>
</dbReference>
<name>A0A2Z6PCN4_TRISU</name>
<dbReference type="InterPro" id="IPR002156">
    <property type="entry name" value="RNaseH_domain"/>
</dbReference>
<dbReference type="Gene3D" id="3.30.420.10">
    <property type="entry name" value="Ribonuclease H-like superfamily/Ribonuclease H"/>
    <property type="match status" value="2"/>
</dbReference>
<dbReference type="SUPFAM" id="SSF54928">
    <property type="entry name" value="RNA-binding domain, RBD"/>
    <property type="match status" value="1"/>
</dbReference>
<feature type="compositionally biased region" description="Pro residues" evidence="1">
    <location>
        <begin position="1129"/>
        <end position="1140"/>
    </location>
</feature>
<dbReference type="EMBL" id="DF973855">
    <property type="protein sequence ID" value="GAU41267.1"/>
    <property type="molecule type" value="Genomic_DNA"/>
</dbReference>
<feature type="region of interest" description="Disordered" evidence="1">
    <location>
        <begin position="1612"/>
        <end position="1637"/>
    </location>
</feature>